<accession>A0A951QGI1</accession>
<evidence type="ECO:0000313" key="2">
    <source>
        <dbReference type="EMBL" id="MBW4661946.1"/>
    </source>
</evidence>
<organism evidence="2 3">
    <name type="scientific">Drouetiella hepatica Uher 2000/2452</name>
    <dbReference type="NCBI Taxonomy" id="904376"/>
    <lineage>
        <taxon>Bacteria</taxon>
        <taxon>Bacillati</taxon>
        <taxon>Cyanobacteriota</taxon>
        <taxon>Cyanophyceae</taxon>
        <taxon>Oculatellales</taxon>
        <taxon>Oculatellaceae</taxon>
        <taxon>Drouetiella</taxon>
    </lineage>
</organism>
<dbReference type="Proteomes" id="UP000757435">
    <property type="component" value="Unassembled WGS sequence"/>
</dbReference>
<comment type="caution">
    <text evidence="2">The sequence shown here is derived from an EMBL/GenBank/DDBJ whole genome shotgun (WGS) entry which is preliminary data.</text>
</comment>
<dbReference type="Pfam" id="PF13240">
    <property type="entry name" value="Zn_Ribbon_1"/>
    <property type="match status" value="1"/>
</dbReference>
<dbReference type="InterPro" id="IPR026870">
    <property type="entry name" value="Zinc_ribbon_dom"/>
</dbReference>
<reference evidence="2" key="2">
    <citation type="journal article" date="2022" name="Microbiol. Resour. Announc.">
        <title>Metagenome Sequencing to Explore Phylogenomics of Terrestrial Cyanobacteria.</title>
        <authorList>
            <person name="Ward R.D."/>
            <person name="Stajich J.E."/>
            <person name="Johansen J.R."/>
            <person name="Huntemann M."/>
            <person name="Clum A."/>
            <person name="Foster B."/>
            <person name="Foster B."/>
            <person name="Roux S."/>
            <person name="Palaniappan K."/>
            <person name="Varghese N."/>
            <person name="Mukherjee S."/>
            <person name="Reddy T.B.K."/>
            <person name="Daum C."/>
            <person name="Copeland A."/>
            <person name="Chen I.A."/>
            <person name="Ivanova N.N."/>
            <person name="Kyrpides N.C."/>
            <person name="Shapiro N."/>
            <person name="Eloe-Fadrosh E.A."/>
            <person name="Pietrasiak N."/>
        </authorList>
    </citation>
    <scope>NUCLEOTIDE SEQUENCE</scope>
    <source>
        <strain evidence="2">UHER 2000/2452</strain>
    </source>
</reference>
<evidence type="ECO:0000313" key="3">
    <source>
        <dbReference type="Proteomes" id="UP000757435"/>
    </source>
</evidence>
<proteinExistence type="predicted"/>
<dbReference type="AlphaFoldDB" id="A0A951QGI1"/>
<dbReference type="EMBL" id="JAHHHD010000050">
    <property type="protein sequence ID" value="MBW4661946.1"/>
    <property type="molecule type" value="Genomic_DNA"/>
</dbReference>
<protein>
    <submittedName>
        <fullName evidence="2">Zinc ribbon domain-containing protein</fullName>
    </submittedName>
</protein>
<feature type="domain" description="Zinc-ribbon" evidence="1">
    <location>
        <begin position="162"/>
        <end position="184"/>
    </location>
</feature>
<name>A0A951QGI1_9CYAN</name>
<reference evidence="2" key="1">
    <citation type="submission" date="2021-05" db="EMBL/GenBank/DDBJ databases">
        <authorList>
            <person name="Pietrasiak N."/>
            <person name="Ward R."/>
            <person name="Stajich J.E."/>
            <person name="Kurbessoian T."/>
        </authorList>
    </citation>
    <scope>NUCLEOTIDE SEQUENCE</scope>
    <source>
        <strain evidence="2">UHER 2000/2452</strain>
    </source>
</reference>
<evidence type="ECO:0000259" key="1">
    <source>
        <dbReference type="Pfam" id="PF13240"/>
    </source>
</evidence>
<gene>
    <name evidence="2" type="ORF">KME15_25050</name>
</gene>
<sequence length="186" mass="20024">MAYQCELGNGQHLFLDQSGTQTLVMLSSSGGGQQQQATQSIQTGSWTTDPEVFRVANGVIVKLKTAQGEYFVQIQGSSIGVLSSVPALDNAQQIQMQQLDSPSQMPPMMSPIEPMQPMQPMKPMQMGNMQMSLKPMAMKMGDMSMQMGVPTAPPAPPATRQFCSQCGVAVQSADRFCSSCGHQLDT</sequence>